<evidence type="ECO:0000313" key="2">
    <source>
        <dbReference type="Proteomes" id="UP000016517"/>
    </source>
</evidence>
<protein>
    <recommendedName>
        <fullName evidence="3">Transposase</fullName>
    </recommendedName>
</protein>
<name>A0AAV3JZ50_ACIBA</name>
<accession>A0AAV3JZ50</accession>
<evidence type="ECO:0008006" key="3">
    <source>
        <dbReference type="Google" id="ProtNLM"/>
    </source>
</evidence>
<dbReference type="EMBL" id="AVST01000065">
    <property type="protein sequence ID" value="ERH68948.1"/>
    <property type="molecule type" value="Genomic_DNA"/>
</dbReference>
<sequence length="42" mass="4786">MRKRFKETTKFGGRSHAIVDVVQAGSYTRELFESKAQVRGLT</sequence>
<comment type="caution">
    <text evidence="1">The sequence shown here is derived from an EMBL/GenBank/DDBJ whole genome shotgun (WGS) entry which is preliminary data.</text>
</comment>
<evidence type="ECO:0000313" key="1">
    <source>
        <dbReference type="EMBL" id="ERH68948.1"/>
    </source>
</evidence>
<gene>
    <name evidence="1" type="ORF">N173_17700</name>
</gene>
<dbReference type="Proteomes" id="UP000016517">
    <property type="component" value="Unassembled WGS sequence"/>
</dbReference>
<reference evidence="1 2" key="1">
    <citation type="submission" date="2013-08" db="EMBL/GenBank/DDBJ databases">
        <title>Study of Ammonical-Nitrogen removal by Nitrification Denitrification process using lab isolates.</title>
        <authorList>
            <person name="Khardenavis A.A."/>
            <person name="Pal R.R."/>
            <person name="Kapley A."/>
            <person name="Qureshi A."/>
            <person name="Purohit H.J."/>
        </authorList>
    </citation>
    <scope>NUCLEOTIDE SEQUENCE [LARGE SCALE GENOMIC DNA]</scope>
    <source>
        <strain evidence="1 2">EGD-HP18</strain>
    </source>
</reference>
<dbReference type="AlphaFoldDB" id="A0AAV3JZ50"/>
<organism evidence="1 2">
    <name type="scientific">Acinetobacter baumannii EGD-HP18</name>
    <dbReference type="NCBI Taxonomy" id="1358412"/>
    <lineage>
        <taxon>Bacteria</taxon>
        <taxon>Pseudomonadati</taxon>
        <taxon>Pseudomonadota</taxon>
        <taxon>Gammaproteobacteria</taxon>
        <taxon>Moraxellales</taxon>
        <taxon>Moraxellaceae</taxon>
        <taxon>Acinetobacter</taxon>
        <taxon>Acinetobacter calcoaceticus/baumannii complex</taxon>
    </lineage>
</organism>
<proteinExistence type="predicted"/>